<accession>A0A9P7FUX7</accession>
<protein>
    <submittedName>
        <fullName evidence="1">Uncharacterized protein</fullName>
    </submittedName>
</protein>
<dbReference type="OrthoDB" id="3365698at2759"/>
<keyword evidence="2" id="KW-1185">Reference proteome</keyword>
<dbReference type="Proteomes" id="UP000717328">
    <property type="component" value="Unassembled WGS sequence"/>
</dbReference>
<sequence length="372" mass="42033">MDVGFAGSELLANLVECLERSGSQALSIRYSHHSELLGQVLECSERWKYLRIRLDMIDDFSLVKGKLPRLETLEIHMTRKVSVKHCNVFEVAPMLRHICIYNTSESLSVAKIPWDQIQSLDVNSVIGLDSIFASAPQLSKLSLRLLSVSQLGWDHIFAIPAHSNITTLNIESVAALEKLEIPSLDTLNISDDACDSLEPITHFITRSSCFLQTINLSWTYVQRESEFRALMENIPSLLNLTIQASERGQYGIRPTVDWDIVARVLTISPSQPRSVPRLRNIAFVFHRSDPRFDFSLLLGMLESQAMPEIAGNGGMCRLASISLYDLPDLPQGQVFTVLSRLYNLRSSGIQLNLDPTMFHRMMYIGETYHRLP</sequence>
<evidence type="ECO:0000313" key="2">
    <source>
        <dbReference type="Proteomes" id="UP000717328"/>
    </source>
</evidence>
<dbReference type="EMBL" id="JABCKI010006129">
    <property type="protein sequence ID" value="KAG5635292.1"/>
    <property type="molecule type" value="Genomic_DNA"/>
</dbReference>
<reference evidence="1" key="1">
    <citation type="submission" date="2021-02" db="EMBL/GenBank/DDBJ databases">
        <authorList>
            <person name="Nieuwenhuis M."/>
            <person name="Van De Peppel L.J.J."/>
        </authorList>
    </citation>
    <scope>NUCLEOTIDE SEQUENCE</scope>
    <source>
        <strain evidence="1">D49</strain>
    </source>
</reference>
<evidence type="ECO:0000313" key="1">
    <source>
        <dbReference type="EMBL" id="KAG5635292.1"/>
    </source>
</evidence>
<dbReference type="AlphaFoldDB" id="A0A9P7FUX7"/>
<organism evidence="1 2">
    <name type="scientific">Sphagnurus paluster</name>
    <dbReference type="NCBI Taxonomy" id="117069"/>
    <lineage>
        <taxon>Eukaryota</taxon>
        <taxon>Fungi</taxon>
        <taxon>Dikarya</taxon>
        <taxon>Basidiomycota</taxon>
        <taxon>Agaricomycotina</taxon>
        <taxon>Agaricomycetes</taxon>
        <taxon>Agaricomycetidae</taxon>
        <taxon>Agaricales</taxon>
        <taxon>Tricholomatineae</taxon>
        <taxon>Lyophyllaceae</taxon>
        <taxon>Sphagnurus</taxon>
    </lineage>
</organism>
<proteinExistence type="predicted"/>
<comment type="caution">
    <text evidence="1">The sequence shown here is derived from an EMBL/GenBank/DDBJ whole genome shotgun (WGS) entry which is preliminary data.</text>
</comment>
<name>A0A9P7FUX7_9AGAR</name>
<dbReference type="SUPFAM" id="SSF52047">
    <property type="entry name" value="RNI-like"/>
    <property type="match status" value="1"/>
</dbReference>
<reference evidence="1" key="2">
    <citation type="submission" date="2021-10" db="EMBL/GenBank/DDBJ databases">
        <title>Phylogenomics reveals ancestral predisposition of the termite-cultivated fungus Termitomyces towards a domesticated lifestyle.</title>
        <authorList>
            <person name="Auxier B."/>
            <person name="Grum-Grzhimaylo A."/>
            <person name="Cardenas M.E."/>
            <person name="Lodge J.D."/>
            <person name="Laessoe T."/>
            <person name="Pedersen O."/>
            <person name="Smith M.E."/>
            <person name="Kuyper T.W."/>
            <person name="Franco-Molano E.A."/>
            <person name="Baroni T.J."/>
            <person name="Aanen D.K."/>
        </authorList>
    </citation>
    <scope>NUCLEOTIDE SEQUENCE</scope>
    <source>
        <strain evidence="1">D49</strain>
    </source>
</reference>
<dbReference type="Gene3D" id="3.80.10.10">
    <property type="entry name" value="Ribonuclease Inhibitor"/>
    <property type="match status" value="1"/>
</dbReference>
<dbReference type="InterPro" id="IPR032675">
    <property type="entry name" value="LRR_dom_sf"/>
</dbReference>
<gene>
    <name evidence="1" type="ORF">H0H81_011810</name>
</gene>